<reference evidence="2 3" key="1">
    <citation type="submission" date="2023-12" db="EMBL/GenBank/DDBJ databases">
        <title>Description of new species of Mycobacterium terrae complex isolated from sewage at the Sao Paulo Zoological Park Foundation in Brazil.</title>
        <authorList>
            <person name="Romagnoli C.L."/>
            <person name="Conceicao E.C."/>
            <person name="Machado E."/>
            <person name="Barreto L.B.P.F."/>
            <person name="Sharma A."/>
            <person name="Silva N.M."/>
            <person name="Marques L.E."/>
            <person name="Juliana M.A."/>
            <person name="Lourenco M.C.S."/>
            <person name="Digiampietri L.A."/>
            <person name="Suffys P.N."/>
            <person name="Viana-Niero C."/>
        </authorList>
    </citation>
    <scope>NUCLEOTIDE SEQUENCE [LARGE SCALE GENOMIC DNA]</scope>
    <source>
        <strain evidence="2 3">MYC098</strain>
    </source>
</reference>
<gene>
    <name evidence="2" type="ORF">K6T79_20745</name>
</gene>
<name>A0ABU5XQU4_9MYCO</name>
<dbReference type="RefSeq" id="WP_329780455.1">
    <property type="nucleotide sequence ID" value="NZ_JAYJJR010000016.1"/>
</dbReference>
<sequence length="171" mass="18263">MNGSGTGRRRMGASSAAIPYPQSGRLASADGNSTVDRRFKSPEQVVQGGRVDGTQMRQRLLAALAASGEALSTTALARLAPWHVHSVRSGCASCHPQGEQTPWNVLECHGSWHVIERPRTGHDIHPHLQRLVADGMVRRSSADSGRQVYWTATVDSGAQLSAGLAFDKVAS</sequence>
<evidence type="ECO:0000313" key="3">
    <source>
        <dbReference type="Proteomes" id="UP001299596"/>
    </source>
</evidence>
<evidence type="ECO:0000313" key="2">
    <source>
        <dbReference type="EMBL" id="MEB3023456.1"/>
    </source>
</evidence>
<organism evidence="2 3">
    <name type="scientific">[Mycobacterium] crassicus</name>
    <dbReference type="NCBI Taxonomy" id="2872309"/>
    <lineage>
        <taxon>Bacteria</taxon>
        <taxon>Bacillati</taxon>
        <taxon>Actinomycetota</taxon>
        <taxon>Actinomycetes</taxon>
        <taxon>Mycobacteriales</taxon>
        <taxon>Mycobacteriaceae</taxon>
        <taxon>Mycolicibacter</taxon>
    </lineage>
</organism>
<feature type="region of interest" description="Disordered" evidence="1">
    <location>
        <begin position="1"/>
        <end position="48"/>
    </location>
</feature>
<comment type="caution">
    <text evidence="2">The sequence shown here is derived from an EMBL/GenBank/DDBJ whole genome shotgun (WGS) entry which is preliminary data.</text>
</comment>
<evidence type="ECO:0000256" key="1">
    <source>
        <dbReference type="SAM" id="MobiDB-lite"/>
    </source>
</evidence>
<dbReference type="Proteomes" id="UP001299596">
    <property type="component" value="Unassembled WGS sequence"/>
</dbReference>
<dbReference type="EMBL" id="JAYJJR010000016">
    <property type="protein sequence ID" value="MEB3023456.1"/>
    <property type="molecule type" value="Genomic_DNA"/>
</dbReference>
<keyword evidence="3" id="KW-1185">Reference proteome</keyword>
<proteinExistence type="predicted"/>
<accession>A0ABU5XQU4</accession>
<protein>
    <submittedName>
        <fullName evidence="2">Uncharacterized protein</fullName>
    </submittedName>
</protein>